<dbReference type="AlphaFoldDB" id="A0A2S7D9J8"/>
<proteinExistence type="predicted"/>
<feature type="region of interest" description="Disordered" evidence="1">
    <location>
        <begin position="48"/>
        <end position="72"/>
    </location>
</feature>
<accession>A0A2S7D9J8</accession>
<reference evidence="2 3" key="1">
    <citation type="submission" date="2016-08" db="EMBL/GenBank/DDBJ databases">
        <authorList>
            <person name="Seilhamer J.J."/>
        </authorList>
    </citation>
    <scope>NUCLEOTIDE SEQUENCE [LARGE SCALE GENOMIC DNA]</scope>
    <source>
        <strain evidence="2 3">CFBP2542</strain>
    </source>
</reference>
<dbReference type="EMBL" id="MDED01000093">
    <property type="protein sequence ID" value="PPU70469.1"/>
    <property type="molecule type" value="Genomic_DNA"/>
</dbReference>
<protein>
    <submittedName>
        <fullName evidence="2">Uncharacterized protein</fullName>
    </submittedName>
</protein>
<gene>
    <name evidence="2" type="ORF">XcuCFBP2542_18745</name>
</gene>
<evidence type="ECO:0000313" key="3">
    <source>
        <dbReference type="Proteomes" id="UP000239561"/>
    </source>
</evidence>
<evidence type="ECO:0000256" key="1">
    <source>
        <dbReference type="SAM" id="MobiDB-lite"/>
    </source>
</evidence>
<comment type="caution">
    <text evidence="2">The sequence shown here is derived from an EMBL/GenBank/DDBJ whole genome shotgun (WGS) entry which is preliminary data.</text>
</comment>
<organism evidence="2 3">
    <name type="scientific">Xanthomonas cucurbitae</name>
    <dbReference type="NCBI Taxonomy" id="56453"/>
    <lineage>
        <taxon>Bacteria</taxon>
        <taxon>Pseudomonadati</taxon>
        <taxon>Pseudomonadota</taxon>
        <taxon>Gammaproteobacteria</taxon>
        <taxon>Lysobacterales</taxon>
        <taxon>Lysobacteraceae</taxon>
        <taxon>Xanthomonas</taxon>
    </lineage>
</organism>
<evidence type="ECO:0000313" key="2">
    <source>
        <dbReference type="EMBL" id="PPU70469.1"/>
    </source>
</evidence>
<dbReference type="Proteomes" id="UP000239561">
    <property type="component" value="Unassembled WGS sequence"/>
</dbReference>
<sequence length="72" mass="7826">MQRRNNRLPCFLDDGVDRPCLRGQPDPQARAHRDAVATARTGDVRLMAGGNGRRSDQCAGQPQSLPDIAKAV</sequence>
<name>A0A2S7D9J8_9XANT</name>